<evidence type="ECO:0000256" key="6">
    <source>
        <dbReference type="ARBA" id="ARBA00023242"/>
    </source>
</evidence>
<evidence type="ECO:0000259" key="8">
    <source>
        <dbReference type="Pfam" id="PF03834"/>
    </source>
</evidence>
<name>A0A9W8I7D2_9FUNG</name>
<organism evidence="9 10">
    <name type="scientific">Coemansia brasiliensis</name>
    <dbReference type="NCBI Taxonomy" id="2650707"/>
    <lineage>
        <taxon>Eukaryota</taxon>
        <taxon>Fungi</taxon>
        <taxon>Fungi incertae sedis</taxon>
        <taxon>Zoopagomycota</taxon>
        <taxon>Kickxellomycotina</taxon>
        <taxon>Kickxellomycetes</taxon>
        <taxon>Kickxellales</taxon>
        <taxon>Kickxellaceae</taxon>
        <taxon>Coemansia</taxon>
    </lineage>
</organism>
<reference evidence="9" key="1">
    <citation type="submission" date="2022-07" db="EMBL/GenBank/DDBJ databases">
        <title>Phylogenomic reconstructions and comparative analyses of Kickxellomycotina fungi.</title>
        <authorList>
            <person name="Reynolds N.K."/>
            <person name="Stajich J.E."/>
            <person name="Barry K."/>
            <person name="Grigoriev I.V."/>
            <person name="Crous P."/>
            <person name="Smith M.E."/>
        </authorList>
    </citation>
    <scope>NUCLEOTIDE SEQUENCE</scope>
    <source>
        <strain evidence="9">NRRL 1566</strain>
    </source>
</reference>
<dbReference type="GO" id="GO:0070522">
    <property type="term" value="C:ERCC4-ERCC1 complex"/>
    <property type="evidence" value="ECO:0007669"/>
    <property type="project" value="TreeGrafter"/>
</dbReference>
<dbReference type="GO" id="GO:0003684">
    <property type="term" value="F:damaged DNA binding"/>
    <property type="evidence" value="ECO:0007669"/>
    <property type="project" value="InterPro"/>
</dbReference>
<dbReference type="SUPFAM" id="SSF52980">
    <property type="entry name" value="Restriction endonuclease-like"/>
    <property type="match status" value="1"/>
</dbReference>
<dbReference type="Gene3D" id="3.40.50.10130">
    <property type="match status" value="1"/>
</dbReference>
<feature type="compositionally biased region" description="Basic and acidic residues" evidence="7">
    <location>
        <begin position="20"/>
        <end position="38"/>
    </location>
</feature>
<accession>A0A9W8I7D2</accession>
<keyword evidence="10" id="KW-1185">Reference proteome</keyword>
<evidence type="ECO:0000256" key="7">
    <source>
        <dbReference type="SAM" id="MobiDB-lite"/>
    </source>
</evidence>
<evidence type="ECO:0000313" key="10">
    <source>
        <dbReference type="Proteomes" id="UP001139887"/>
    </source>
</evidence>
<dbReference type="CDD" id="cd22325">
    <property type="entry name" value="ERCC1_C-like"/>
    <property type="match status" value="1"/>
</dbReference>
<feature type="compositionally biased region" description="Polar residues" evidence="7">
    <location>
        <begin position="42"/>
        <end position="95"/>
    </location>
</feature>
<dbReference type="Proteomes" id="UP001139887">
    <property type="component" value="Unassembled WGS sequence"/>
</dbReference>
<evidence type="ECO:0000256" key="1">
    <source>
        <dbReference type="ARBA" id="ARBA00004123"/>
    </source>
</evidence>
<gene>
    <name evidence="9" type="primary">RAD10</name>
    <name evidence="9" type="ORF">IWW36_002277</name>
</gene>
<keyword evidence="5" id="KW-0234">DNA repair</keyword>
<dbReference type="GO" id="GO:0004519">
    <property type="term" value="F:endonuclease activity"/>
    <property type="evidence" value="ECO:0007669"/>
    <property type="project" value="UniProtKB-KW"/>
</dbReference>
<keyword evidence="9" id="KW-0540">Nuclease</keyword>
<protein>
    <submittedName>
        <fullName evidence="9">SsDNA endonuclease and repair protein rad10</fullName>
    </submittedName>
</protein>
<keyword evidence="6" id="KW-0539">Nucleus</keyword>
<dbReference type="GO" id="GO:0003697">
    <property type="term" value="F:single-stranded DNA binding"/>
    <property type="evidence" value="ECO:0007669"/>
    <property type="project" value="TreeGrafter"/>
</dbReference>
<dbReference type="EMBL" id="JANBUW010000051">
    <property type="protein sequence ID" value="KAJ2849928.1"/>
    <property type="molecule type" value="Genomic_DNA"/>
</dbReference>
<keyword evidence="4" id="KW-0238">DNA-binding</keyword>
<evidence type="ECO:0000256" key="3">
    <source>
        <dbReference type="ARBA" id="ARBA00022763"/>
    </source>
</evidence>
<comment type="subcellular location">
    <subcellularLocation>
        <location evidence="1">Nucleus</location>
    </subcellularLocation>
</comment>
<keyword evidence="3" id="KW-0227">DNA damage</keyword>
<feature type="region of interest" description="Disordered" evidence="7">
    <location>
        <begin position="1"/>
        <end position="95"/>
    </location>
</feature>
<dbReference type="AlphaFoldDB" id="A0A9W8I7D2"/>
<keyword evidence="9" id="KW-0378">Hydrolase</keyword>
<dbReference type="GO" id="GO:0070914">
    <property type="term" value="P:UV-damage excision repair"/>
    <property type="evidence" value="ECO:0007669"/>
    <property type="project" value="TreeGrafter"/>
</dbReference>
<dbReference type="PANTHER" id="PTHR12749">
    <property type="entry name" value="EXCISION REPAIR CROSS-COMPLEMENTING 1 ERCC1"/>
    <property type="match status" value="1"/>
</dbReference>
<comment type="caution">
    <text evidence="9">The sequence shown here is derived from an EMBL/GenBank/DDBJ whole genome shotgun (WGS) entry which is preliminary data.</text>
</comment>
<evidence type="ECO:0000256" key="5">
    <source>
        <dbReference type="ARBA" id="ARBA00023204"/>
    </source>
</evidence>
<dbReference type="GO" id="GO:0006302">
    <property type="term" value="P:double-strand break repair"/>
    <property type="evidence" value="ECO:0007669"/>
    <property type="project" value="UniProtKB-ARBA"/>
</dbReference>
<dbReference type="InterPro" id="IPR004579">
    <property type="entry name" value="ERCC1/RAD10/SWI10"/>
</dbReference>
<feature type="domain" description="ERCC1-like central" evidence="8">
    <location>
        <begin position="99"/>
        <end position="212"/>
    </location>
</feature>
<dbReference type="GO" id="GO:0006312">
    <property type="term" value="P:mitotic recombination"/>
    <property type="evidence" value="ECO:0007669"/>
    <property type="project" value="TreeGrafter"/>
</dbReference>
<dbReference type="InterPro" id="IPR047260">
    <property type="entry name" value="ERCC1-like_central_dom"/>
</dbReference>
<proteinExistence type="inferred from homology"/>
<dbReference type="InterPro" id="IPR011335">
    <property type="entry name" value="Restrct_endonuc-II-like"/>
</dbReference>
<dbReference type="FunFam" id="3.40.50.10130:FF:000001">
    <property type="entry name" value="DNA excision repair protein ERCC-1"/>
    <property type="match status" value="1"/>
</dbReference>
<dbReference type="PANTHER" id="PTHR12749:SF0">
    <property type="entry name" value="DNA EXCISION REPAIR PROTEIN ERCC-1"/>
    <property type="match status" value="1"/>
</dbReference>
<evidence type="ECO:0000256" key="4">
    <source>
        <dbReference type="ARBA" id="ARBA00023125"/>
    </source>
</evidence>
<comment type="similarity">
    <text evidence="2">Belongs to the ERCC1/RAD10/SWI10 family.</text>
</comment>
<keyword evidence="9" id="KW-0255">Endonuclease</keyword>
<dbReference type="OrthoDB" id="10262814at2759"/>
<dbReference type="Pfam" id="PF03834">
    <property type="entry name" value="Rad10"/>
    <property type="match status" value="1"/>
</dbReference>
<sequence length="248" mass="28161">MSESKDNQPKRRFHIPTAEEIERQQEEAEQRLATRADEVSIDMSTSILTSQPQQPASTPTSKHPSNTITSNTATNPASNPHSTSQPTVPSPNRSYSQNLQVNELQRGNPLLTCIRNVRWSYARNILADFEVSRSLGILYLSVKYHRLHPEYISKRITGLGRTYNMRVLLVLVDFQDSKLALREINQAAVVGDMTLLLAWSLDEAGRYIETLKAYEHKQPDAIRERIDESYVAKLNNTLTSIRLPCVQE</sequence>
<dbReference type="NCBIfam" id="TIGR00597">
    <property type="entry name" value="rad10"/>
    <property type="match status" value="1"/>
</dbReference>
<evidence type="ECO:0000313" key="9">
    <source>
        <dbReference type="EMBL" id="KAJ2849928.1"/>
    </source>
</evidence>
<evidence type="ECO:0000256" key="2">
    <source>
        <dbReference type="ARBA" id="ARBA00008283"/>
    </source>
</evidence>
<dbReference type="GO" id="GO:0000110">
    <property type="term" value="C:nucleotide-excision repair factor 1 complex"/>
    <property type="evidence" value="ECO:0007669"/>
    <property type="project" value="TreeGrafter"/>
</dbReference>